<dbReference type="EMBL" id="PTRA01000009">
    <property type="protein sequence ID" value="PQA53382.1"/>
    <property type="molecule type" value="Genomic_DNA"/>
</dbReference>
<gene>
    <name evidence="1" type="ORF">C5O19_24355</name>
</gene>
<protein>
    <recommendedName>
        <fullName evidence="3">Lipocalin-like domain-containing protein</fullName>
    </recommendedName>
</protein>
<evidence type="ECO:0000313" key="2">
    <source>
        <dbReference type="Proteomes" id="UP000239590"/>
    </source>
</evidence>
<organism evidence="1 2">
    <name type="scientific">Siphonobacter curvatus</name>
    <dbReference type="NCBI Taxonomy" id="2094562"/>
    <lineage>
        <taxon>Bacteria</taxon>
        <taxon>Pseudomonadati</taxon>
        <taxon>Bacteroidota</taxon>
        <taxon>Cytophagia</taxon>
        <taxon>Cytophagales</taxon>
        <taxon>Cytophagaceae</taxon>
        <taxon>Siphonobacter</taxon>
    </lineage>
</organism>
<accession>A0A2S7IEY2</accession>
<dbReference type="AlphaFoldDB" id="A0A2S7IEY2"/>
<sequence length="129" mass="14540">MKKFIWVSLLFAMGCRDKSDVIISLTPDQLIGTWKDTSPKIQLGKRLTFTHTQAYTAIDSLASCQPVEPNKALRYRYTINKGAIVLTYDGITIGMDAPGSERLSVVSFDSTHLVIRTPLKERIEFEKCK</sequence>
<keyword evidence="2" id="KW-1185">Reference proteome</keyword>
<reference evidence="2" key="1">
    <citation type="submission" date="2018-02" db="EMBL/GenBank/DDBJ databases">
        <title>Genome sequencing of Solimonas sp. HR-BB.</title>
        <authorList>
            <person name="Lee Y."/>
            <person name="Jeon C.O."/>
        </authorList>
    </citation>
    <scope>NUCLEOTIDE SEQUENCE [LARGE SCALE GENOMIC DNA]</scope>
    <source>
        <strain evidence="2">HR-U</strain>
    </source>
</reference>
<proteinExistence type="predicted"/>
<dbReference type="PROSITE" id="PS51257">
    <property type="entry name" value="PROKAR_LIPOPROTEIN"/>
    <property type="match status" value="1"/>
</dbReference>
<dbReference type="OrthoDB" id="960804at2"/>
<dbReference type="Proteomes" id="UP000239590">
    <property type="component" value="Unassembled WGS sequence"/>
</dbReference>
<evidence type="ECO:0008006" key="3">
    <source>
        <dbReference type="Google" id="ProtNLM"/>
    </source>
</evidence>
<evidence type="ECO:0000313" key="1">
    <source>
        <dbReference type="EMBL" id="PQA53382.1"/>
    </source>
</evidence>
<name>A0A2S7IEY2_9BACT</name>
<comment type="caution">
    <text evidence="1">The sequence shown here is derived from an EMBL/GenBank/DDBJ whole genome shotgun (WGS) entry which is preliminary data.</text>
</comment>